<reference evidence="1 3" key="1">
    <citation type="submission" date="2018-06" db="EMBL/GenBank/DDBJ databases">
        <authorList>
            <consortium name="Pathogen Informatics"/>
            <person name="Doyle S."/>
        </authorList>
    </citation>
    <scope>NUCLEOTIDE SEQUENCE [LARGE SCALE GENOMIC DNA]</scope>
    <source>
        <strain evidence="1 3">NCTC9081</strain>
    </source>
</reference>
<dbReference type="Proteomes" id="UP000254716">
    <property type="component" value="Unassembled WGS sequence"/>
</dbReference>
<reference evidence="2 4" key="2">
    <citation type="submission" date="2019-03" db="EMBL/GenBank/DDBJ databases">
        <authorList>
            <consortium name="Pathogen Informatics"/>
        </authorList>
    </citation>
    <scope>NUCLEOTIDE SEQUENCE [LARGE SCALE GENOMIC DNA]</scope>
    <source>
        <strain evidence="2 4">NCTC9001</strain>
    </source>
</reference>
<protein>
    <submittedName>
        <fullName evidence="1">H repeat-containing Rhs element protein</fullName>
    </submittedName>
</protein>
<sequence>MLDIKGEIITTDAMGCQKDIAEKIQKQGGNYLFAVKGHKERINKAFE</sequence>
<dbReference type="InterPro" id="IPR051698">
    <property type="entry name" value="Transposase_11-like"/>
</dbReference>
<dbReference type="PANTHER" id="PTHR30298:SF0">
    <property type="entry name" value="PROTEIN YBFL-RELATED"/>
    <property type="match status" value="1"/>
</dbReference>
<gene>
    <name evidence="2" type="ORF">NCTC9001_03130</name>
    <name evidence="1" type="ORF">NCTC9081_04043</name>
</gene>
<organism evidence="1 3">
    <name type="scientific">Escherichia coli</name>
    <dbReference type="NCBI Taxonomy" id="562"/>
    <lineage>
        <taxon>Bacteria</taxon>
        <taxon>Pseudomonadati</taxon>
        <taxon>Pseudomonadota</taxon>
        <taxon>Gammaproteobacteria</taxon>
        <taxon>Enterobacterales</taxon>
        <taxon>Enterobacteriaceae</taxon>
        <taxon>Escherichia</taxon>
    </lineage>
</organism>
<evidence type="ECO:0000313" key="1">
    <source>
        <dbReference type="EMBL" id="STJ18550.1"/>
    </source>
</evidence>
<dbReference type="EMBL" id="CAADIS010000004">
    <property type="protein sequence ID" value="VFS19075.1"/>
    <property type="molecule type" value="Genomic_DNA"/>
</dbReference>
<dbReference type="EMBL" id="UGCV01000008">
    <property type="protein sequence ID" value="STJ18550.1"/>
    <property type="molecule type" value="Genomic_DNA"/>
</dbReference>
<accession>A0A0G9FPQ0</accession>
<dbReference type="AlphaFoldDB" id="A0A0G9FPQ0"/>
<evidence type="ECO:0000313" key="4">
    <source>
        <dbReference type="Proteomes" id="UP000372890"/>
    </source>
</evidence>
<evidence type="ECO:0000313" key="3">
    <source>
        <dbReference type="Proteomes" id="UP000254716"/>
    </source>
</evidence>
<dbReference type="Proteomes" id="UP000372890">
    <property type="component" value="Unassembled WGS sequence"/>
</dbReference>
<name>A0A0G9FPQ0_ECOLX</name>
<dbReference type="PANTHER" id="PTHR30298">
    <property type="entry name" value="H REPEAT-ASSOCIATED PREDICTED TRANSPOSASE"/>
    <property type="match status" value="1"/>
</dbReference>
<evidence type="ECO:0000313" key="2">
    <source>
        <dbReference type="EMBL" id="VFS19075.1"/>
    </source>
</evidence>
<proteinExistence type="predicted"/>